<evidence type="ECO:0000313" key="2">
    <source>
        <dbReference type="EMBL" id="TWF57181.1"/>
    </source>
</evidence>
<keyword evidence="3" id="KW-1185">Reference proteome</keyword>
<dbReference type="AlphaFoldDB" id="A0A561R3L5"/>
<accession>A0A561R3L5</accession>
<name>A0A561R3L5_9HYPH</name>
<feature type="domain" description="SnoaL-like" evidence="1">
    <location>
        <begin position="11"/>
        <end position="113"/>
    </location>
</feature>
<reference evidence="2 3" key="1">
    <citation type="submission" date="2019-06" db="EMBL/GenBank/DDBJ databases">
        <title>Sorghum-associated microbial communities from plants grown in Nebraska, USA.</title>
        <authorList>
            <person name="Schachtman D."/>
        </authorList>
    </citation>
    <scope>NUCLEOTIDE SEQUENCE [LARGE SCALE GENOMIC DNA]</scope>
    <source>
        <strain evidence="2 3">1225</strain>
    </source>
</reference>
<dbReference type="SUPFAM" id="SSF54427">
    <property type="entry name" value="NTF2-like"/>
    <property type="match status" value="1"/>
</dbReference>
<dbReference type="OrthoDB" id="8380550at2"/>
<comment type="caution">
    <text evidence="2">The sequence shown here is derived from an EMBL/GenBank/DDBJ whole genome shotgun (WGS) entry which is preliminary data.</text>
</comment>
<protein>
    <submittedName>
        <fullName evidence="2">Ketosteroid isomerase-like protein</fullName>
    </submittedName>
</protein>
<gene>
    <name evidence="2" type="ORF">FHW37_102823</name>
</gene>
<evidence type="ECO:0000259" key="1">
    <source>
        <dbReference type="Pfam" id="PF12680"/>
    </source>
</evidence>
<dbReference type="InterPro" id="IPR032710">
    <property type="entry name" value="NTF2-like_dom_sf"/>
</dbReference>
<dbReference type="Proteomes" id="UP000320653">
    <property type="component" value="Unassembled WGS sequence"/>
</dbReference>
<proteinExistence type="predicted"/>
<dbReference type="EMBL" id="VIWP01000002">
    <property type="protein sequence ID" value="TWF57181.1"/>
    <property type="molecule type" value="Genomic_DNA"/>
</dbReference>
<dbReference type="GO" id="GO:0016853">
    <property type="term" value="F:isomerase activity"/>
    <property type="evidence" value="ECO:0007669"/>
    <property type="project" value="UniProtKB-KW"/>
</dbReference>
<dbReference type="Pfam" id="PF12680">
    <property type="entry name" value="SnoaL_2"/>
    <property type="match status" value="1"/>
</dbReference>
<dbReference type="Gene3D" id="3.10.450.50">
    <property type="match status" value="1"/>
</dbReference>
<dbReference type="RefSeq" id="WP_145635497.1">
    <property type="nucleotide sequence ID" value="NZ_VIWP01000002.1"/>
</dbReference>
<dbReference type="InterPro" id="IPR037401">
    <property type="entry name" value="SnoaL-like"/>
</dbReference>
<sequence length="121" mass="13490">MKVDPVELAWQFHEAINAIDFAAIEEFFAEDATYVSNGVGDLKGRAEIMAAIRGYFADYPDQEADDELIELVSPMAARAVWSLTATHSGTGKPLERRGEETITFNEEGRVVRVEVTDYQAF</sequence>
<organism evidence="2 3">
    <name type="scientific">Neorhizobium alkalisoli</name>
    <dbReference type="NCBI Taxonomy" id="528178"/>
    <lineage>
        <taxon>Bacteria</taxon>
        <taxon>Pseudomonadati</taxon>
        <taxon>Pseudomonadota</taxon>
        <taxon>Alphaproteobacteria</taxon>
        <taxon>Hyphomicrobiales</taxon>
        <taxon>Rhizobiaceae</taxon>
        <taxon>Rhizobium/Agrobacterium group</taxon>
        <taxon>Neorhizobium</taxon>
    </lineage>
</organism>
<evidence type="ECO:0000313" key="3">
    <source>
        <dbReference type="Proteomes" id="UP000320653"/>
    </source>
</evidence>
<keyword evidence="2" id="KW-0413">Isomerase</keyword>